<evidence type="ECO:0000313" key="3">
    <source>
        <dbReference type="EMBL" id="TQM36248.1"/>
    </source>
</evidence>
<evidence type="ECO:0000256" key="1">
    <source>
        <dbReference type="SAM" id="SignalP"/>
    </source>
</evidence>
<sequence length="130" mass="13072">MTTIRSTIIRGAAAVVLATGATVLGAAPANAAPDTWAAIAVSVETGNIGYSYEQPSGSAAASAAENECGASDCRSFVRVSNGCAAVAQARNLAWGWAYAASLEEAKRAVVRATPGRGARVLAYACTGAHR</sequence>
<keyword evidence="1" id="KW-0732">Signal</keyword>
<dbReference type="EMBL" id="VFPH01000003">
    <property type="protein sequence ID" value="TQM36248.1"/>
    <property type="molecule type" value="Genomic_DNA"/>
</dbReference>
<name>A0A543FQY9_9PSEU</name>
<dbReference type="InterPro" id="IPR025240">
    <property type="entry name" value="DUF4189"/>
</dbReference>
<feature type="domain" description="DUF4189" evidence="2">
    <location>
        <begin position="36"/>
        <end position="121"/>
    </location>
</feature>
<proteinExistence type="predicted"/>
<protein>
    <submittedName>
        <fullName evidence="3">Uncharacterized protein DUF4189</fullName>
    </submittedName>
</protein>
<gene>
    <name evidence="3" type="ORF">FB388_7705</name>
</gene>
<dbReference type="OrthoDB" id="4377435at2"/>
<feature type="chain" id="PRO_5021936051" evidence="1">
    <location>
        <begin position="32"/>
        <end position="130"/>
    </location>
</feature>
<keyword evidence="4" id="KW-1185">Reference proteome</keyword>
<feature type="signal peptide" evidence="1">
    <location>
        <begin position="1"/>
        <end position="31"/>
    </location>
</feature>
<reference evidence="3 4" key="1">
    <citation type="submission" date="2019-06" db="EMBL/GenBank/DDBJ databases">
        <title>Sequencing the genomes of 1000 actinobacteria strains.</title>
        <authorList>
            <person name="Klenk H.-P."/>
        </authorList>
    </citation>
    <scope>NUCLEOTIDE SEQUENCE [LARGE SCALE GENOMIC DNA]</scope>
    <source>
        <strain evidence="3 4">DSM 45511</strain>
    </source>
</reference>
<organism evidence="3 4">
    <name type="scientific">Pseudonocardia cypriaca</name>
    <dbReference type="NCBI Taxonomy" id="882449"/>
    <lineage>
        <taxon>Bacteria</taxon>
        <taxon>Bacillati</taxon>
        <taxon>Actinomycetota</taxon>
        <taxon>Actinomycetes</taxon>
        <taxon>Pseudonocardiales</taxon>
        <taxon>Pseudonocardiaceae</taxon>
        <taxon>Pseudonocardia</taxon>
    </lineage>
</organism>
<evidence type="ECO:0000259" key="2">
    <source>
        <dbReference type="Pfam" id="PF13827"/>
    </source>
</evidence>
<dbReference type="RefSeq" id="WP_142107484.1">
    <property type="nucleotide sequence ID" value="NZ_VFPH01000003.1"/>
</dbReference>
<accession>A0A543FQY9</accession>
<dbReference type="Proteomes" id="UP000319818">
    <property type="component" value="Unassembled WGS sequence"/>
</dbReference>
<dbReference type="AlphaFoldDB" id="A0A543FQY9"/>
<evidence type="ECO:0000313" key="4">
    <source>
        <dbReference type="Proteomes" id="UP000319818"/>
    </source>
</evidence>
<comment type="caution">
    <text evidence="3">The sequence shown here is derived from an EMBL/GenBank/DDBJ whole genome shotgun (WGS) entry which is preliminary data.</text>
</comment>
<dbReference type="Pfam" id="PF13827">
    <property type="entry name" value="DUF4189"/>
    <property type="match status" value="1"/>
</dbReference>